<dbReference type="STRING" id="1194695.A0A5A7U3K6"/>
<evidence type="ECO:0000259" key="10">
    <source>
        <dbReference type="PROSITE" id="PS51746"/>
    </source>
</evidence>
<evidence type="ECO:0000256" key="4">
    <source>
        <dbReference type="ARBA" id="ARBA00022723"/>
    </source>
</evidence>
<dbReference type="FunFam" id="3.60.40.10:FF:000291">
    <property type="entry name" value="Protein phosphatase 2C 50"/>
    <property type="match status" value="1"/>
</dbReference>
<keyword evidence="4" id="KW-0479">Metal-binding</keyword>
<evidence type="ECO:0000256" key="5">
    <source>
        <dbReference type="ARBA" id="ARBA00022801"/>
    </source>
</evidence>
<dbReference type="InterPro" id="IPR036457">
    <property type="entry name" value="PPM-type-like_dom_sf"/>
</dbReference>
<dbReference type="Pfam" id="PF00481">
    <property type="entry name" value="PP2C"/>
    <property type="match status" value="1"/>
</dbReference>
<dbReference type="InterPro" id="IPR000222">
    <property type="entry name" value="PP2C_BS"/>
</dbReference>
<evidence type="ECO:0000256" key="6">
    <source>
        <dbReference type="ARBA" id="ARBA00022842"/>
    </source>
</evidence>
<comment type="caution">
    <text evidence="11">The sequence shown here is derived from an EMBL/GenBank/DDBJ whole genome shotgun (WGS) entry which is preliminary data.</text>
</comment>
<dbReference type="GO" id="GO:0046872">
    <property type="term" value="F:metal ion binding"/>
    <property type="evidence" value="ECO:0007669"/>
    <property type="project" value="UniProtKB-KW"/>
</dbReference>
<keyword evidence="8" id="KW-0464">Manganese</keyword>
<evidence type="ECO:0000256" key="1">
    <source>
        <dbReference type="ARBA" id="ARBA00001936"/>
    </source>
</evidence>
<dbReference type="PROSITE" id="PS01032">
    <property type="entry name" value="PPM_1"/>
    <property type="match status" value="1"/>
</dbReference>
<keyword evidence="6" id="KW-0460">Magnesium</keyword>
<comment type="similarity">
    <text evidence="9">Belongs to the PP2C family.</text>
</comment>
<dbReference type="Proteomes" id="UP000321393">
    <property type="component" value="Unassembled WGS sequence"/>
</dbReference>
<dbReference type="GO" id="GO:0004722">
    <property type="term" value="F:protein serine/threonine phosphatase activity"/>
    <property type="evidence" value="ECO:0007669"/>
    <property type="project" value="UniProtKB-EC"/>
</dbReference>
<dbReference type="InterPro" id="IPR015655">
    <property type="entry name" value="PP2C"/>
</dbReference>
<name>A0A5A7U3K6_CUCMM</name>
<dbReference type="SMART" id="SM00332">
    <property type="entry name" value="PP2Cc"/>
    <property type="match status" value="1"/>
</dbReference>
<gene>
    <name evidence="11" type="ORF">E6C27_scaffold175G00870</name>
</gene>
<evidence type="ECO:0000313" key="11">
    <source>
        <dbReference type="EMBL" id="KAA0050473.1"/>
    </source>
</evidence>
<evidence type="ECO:0000256" key="8">
    <source>
        <dbReference type="ARBA" id="ARBA00023211"/>
    </source>
</evidence>
<dbReference type="CDD" id="cd00143">
    <property type="entry name" value="PP2Cc"/>
    <property type="match status" value="1"/>
</dbReference>
<comment type="cofactor">
    <cofactor evidence="2">
        <name>Mg(2+)</name>
        <dbReference type="ChEBI" id="CHEBI:18420"/>
    </cofactor>
</comment>
<reference evidence="11 12" key="1">
    <citation type="submission" date="2019-08" db="EMBL/GenBank/DDBJ databases">
        <title>Draft genome sequences of two oriental melons (Cucumis melo L. var makuwa).</title>
        <authorList>
            <person name="Kwon S.-Y."/>
        </authorList>
    </citation>
    <scope>NUCLEOTIDE SEQUENCE [LARGE SCALE GENOMIC DNA]</scope>
    <source>
        <strain evidence="12">cv. SW 3</strain>
        <tissue evidence="11">Leaf</tissue>
    </source>
</reference>
<evidence type="ECO:0000256" key="9">
    <source>
        <dbReference type="RuleBase" id="RU003465"/>
    </source>
</evidence>
<protein>
    <recommendedName>
        <fullName evidence="3">protein-serine/threonine phosphatase</fullName>
        <ecNumber evidence="3">3.1.3.16</ecNumber>
    </recommendedName>
</protein>
<dbReference type="OrthoDB" id="10264738at2759"/>
<dbReference type="PANTHER" id="PTHR47992">
    <property type="entry name" value="PROTEIN PHOSPHATASE"/>
    <property type="match status" value="1"/>
</dbReference>
<evidence type="ECO:0000256" key="2">
    <source>
        <dbReference type="ARBA" id="ARBA00001946"/>
    </source>
</evidence>
<proteinExistence type="inferred from homology"/>
<sequence>MCDPTTMIKTKNTRRRRRLRVRKLRYKWQRNVHAIEESDSNELGHNGPSESNSDPLVLSENESISALDCGVYSEMSIIGRRKEMEDEVRVELGLTAINDEKYNFFAVYDGHGGAQVAQVCRERLHQIVAEEIVGWGEMDEAEWGKLMEKCFERMDDEVNRGAAAMKTVGSAVVAAVIGNEEVVVANCGDCRAVLGRDGIALPLSDDHKPGRTDELKRIESAGGRVINWNGYRVLGVLATSRSIGDEYLKPFVISKPEVTVTKRTDNDEFLILGSDGLWDVVSNEIACNIVRRCFGGKLKRLSLKVENDSHVAEAAAVLAELAVARGSKDNISHYQNLKASCFRVDFFNSTLLQARRGFILSVDRVYSSQSGYVPTGVSRSTKREMDFTKRINFSMFEL</sequence>
<evidence type="ECO:0000256" key="7">
    <source>
        <dbReference type="ARBA" id="ARBA00022912"/>
    </source>
</evidence>
<feature type="domain" description="PPM-type phosphatase" evidence="10">
    <location>
        <begin position="71"/>
        <end position="346"/>
    </location>
</feature>
<evidence type="ECO:0000313" key="12">
    <source>
        <dbReference type="Proteomes" id="UP000321393"/>
    </source>
</evidence>
<comment type="cofactor">
    <cofactor evidence="1">
        <name>Mn(2+)</name>
        <dbReference type="ChEBI" id="CHEBI:29035"/>
    </cofactor>
</comment>
<dbReference type="Gene3D" id="3.60.40.10">
    <property type="entry name" value="PPM-type phosphatase domain"/>
    <property type="match status" value="1"/>
</dbReference>
<dbReference type="SUPFAM" id="SSF81606">
    <property type="entry name" value="PP2C-like"/>
    <property type="match status" value="1"/>
</dbReference>
<evidence type="ECO:0000256" key="3">
    <source>
        <dbReference type="ARBA" id="ARBA00013081"/>
    </source>
</evidence>
<dbReference type="InterPro" id="IPR001932">
    <property type="entry name" value="PPM-type_phosphatase-like_dom"/>
</dbReference>
<dbReference type="EMBL" id="SSTE01011829">
    <property type="protein sequence ID" value="KAA0050473.1"/>
    <property type="molecule type" value="Genomic_DNA"/>
</dbReference>
<dbReference type="PROSITE" id="PS51746">
    <property type="entry name" value="PPM_2"/>
    <property type="match status" value="1"/>
</dbReference>
<keyword evidence="7 9" id="KW-0904">Protein phosphatase</keyword>
<keyword evidence="5 9" id="KW-0378">Hydrolase</keyword>
<organism evidence="11 12">
    <name type="scientific">Cucumis melo var. makuwa</name>
    <name type="common">Oriental melon</name>
    <dbReference type="NCBI Taxonomy" id="1194695"/>
    <lineage>
        <taxon>Eukaryota</taxon>
        <taxon>Viridiplantae</taxon>
        <taxon>Streptophyta</taxon>
        <taxon>Embryophyta</taxon>
        <taxon>Tracheophyta</taxon>
        <taxon>Spermatophyta</taxon>
        <taxon>Magnoliopsida</taxon>
        <taxon>eudicotyledons</taxon>
        <taxon>Gunneridae</taxon>
        <taxon>Pentapetalae</taxon>
        <taxon>rosids</taxon>
        <taxon>fabids</taxon>
        <taxon>Cucurbitales</taxon>
        <taxon>Cucurbitaceae</taxon>
        <taxon>Benincaseae</taxon>
        <taxon>Cucumis</taxon>
    </lineage>
</organism>
<dbReference type="EC" id="3.1.3.16" evidence="3"/>
<dbReference type="AlphaFoldDB" id="A0A5A7U3K6"/>
<accession>A0A5A7U3K6</accession>